<dbReference type="EMBL" id="KL363324">
    <property type="protein sequence ID" value="KFD47513.1"/>
    <property type="molecule type" value="Genomic_DNA"/>
</dbReference>
<dbReference type="AlphaFoldDB" id="A0A085LRB7"/>
<accession>A0A085LRB7</accession>
<name>A0A085LRB7_9BILA</name>
<sequence>MLPVQYQASISLHQRNLRIINVLKCFK</sequence>
<organism evidence="1 2">
    <name type="scientific">Trichuris suis</name>
    <name type="common">pig whipworm</name>
    <dbReference type="NCBI Taxonomy" id="68888"/>
    <lineage>
        <taxon>Eukaryota</taxon>
        <taxon>Metazoa</taxon>
        <taxon>Ecdysozoa</taxon>
        <taxon>Nematoda</taxon>
        <taxon>Enoplea</taxon>
        <taxon>Dorylaimia</taxon>
        <taxon>Trichinellida</taxon>
        <taxon>Trichuridae</taxon>
        <taxon>Trichuris</taxon>
    </lineage>
</organism>
<evidence type="ECO:0000313" key="2">
    <source>
        <dbReference type="Proteomes" id="UP000030764"/>
    </source>
</evidence>
<gene>
    <name evidence="1" type="ORF">M513_11607</name>
</gene>
<dbReference type="Proteomes" id="UP000030764">
    <property type="component" value="Unassembled WGS sequence"/>
</dbReference>
<keyword evidence="2" id="KW-1185">Reference proteome</keyword>
<protein>
    <submittedName>
        <fullName evidence="1">Uncharacterized protein</fullName>
    </submittedName>
</protein>
<proteinExistence type="predicted"/>
<evidence type="ECO:0000313" key="1">
    <source>
        <dbReference type="EMBL" id="KFD47513.1"/>
    </source>
</evidence>
<reference evidence="1 2" key="1">
    <citation type="journal article" date="2014" name="Nat. Genet.">
        <title>Genome and transcriptome of the porcine whipworm Trichuris suis.</title>
        <authorList>
            <person name="Jex A.R."/>
            <person name="Nejsum P."/>
            <person name="Schwarz E.M."/>
            <person name="Hu L."/>
            <person name="Young N.D."/>
            <person name="Hall R.S."/>
            <person name="Korhonen P.K."/>
            <person name="Liao S."/>
            <person name="Thamsborg S."/>
            <person name="Xia J."/>
            <person name="Xu P."/>
            <person name="Wang S."/>
            <person name="Scheerlinck J.P."/>
            <person name="Hofmann A."/>
            <person name="Sternberg P.W."/>
            <person name="Wang J."/>
            <person name="Gasser R.B."/>
        </authorList>
    </citation>
    <scope>NUCLEOTIDE SEQUENCE [LARGE SCALE GENOMIC DNA]</scope>
    <source>
        <strain evidence="1">DCEP-RM93M</strain>
    </source>
</reference>